<sequence>MQQALLQSLQSVAFAEISLAGDLISANRGFYVLLQLAPDSVVDHVGPYINNPSFTELAAGAQRAMPGQVVYQGLITFLGELGEPRSLLARVYARCWRGSVGRAIIWP</sequence>
<dbReference type="STRING" id="1454003.AW10_01075"/>
<evidence type="ECO:0000313" key="1">
    <source>
        <dbReference type="EMBL" id="EXI81538.1"/>
    </source>
</evidence>
<organism evidence="1 2">
    <name type="scientific">Candidatus Accumulibacter appositus</name>
    <dbReference type="NCBI Taxonomy" id="1454003"/>
    <lineage>
        <taxon>Bacteria</taxon>
        <taxon>Pseudomonadati</taxon>
        <taxon>Pseudomonadota</taxon>
        <taxon>Betaproteobacteria</taxon>
        <taxon>Candidatus Accumulibacter</taxon>
    </lineage>
</organism>
<dbReference type="Proteomes" id="UP000021816">
    <property type="component" value="Unassembled WGS sequence"/>
</dbReference>
<dbReference type="PATRIC" id="fig|1454003.3.peg.1114"/>
<proteinExistence type="predicted"/>
<accession>A0A011NFU7</accession>
<reference evidence="1 2" key="1">
    <citation type="submission" date="2014-02" db="EMBL/GenBank/DDBJ databases">
        <title>Expanding our view of genomic diversity in Candidatus Accumulibacter clades.</title>
        <authorList>
            <person name="Skennerton C.T."/>
            <person name="Barr J.J."/>
            <person name="Slater F.R."/>
            <person name="Bond P.L."/>
            <person name="Tyson G.W."/>
        </authorList>
    </citation>
    <scope>NUCLEOTIDE SEQUENCE [LARGE SCALE GENOMIC DNA]</scope>
    <source>
        <strain evidence="2">BA-92</strain>
    </source>
</reference>
<protein>
    <submittedName>
        <fullName evidence="1">Uncharacterized protein</fullName>
    </submittedName>
</protein>
<dbReference type="AlphaFoldDB" id="A0A011NFU7"/>
<dbReference type="EMBL" id="JEMX01000021">
    <property type="protein sequence ID" value="EXI81538.1"/>
    <property type="molecule type" value="Genomic_DNA"/>
</dbReference>
<name>A0A011NFU7_9PROT</name>
<comment type="caution">
    <text evidence="1">The sequence shown here is derived from an EMBL/GenBank/DDBJ whole genome shotgun (WGS) entry which is preliminary data.</text>
</comment>
<gene>
    <name evidence="1" type="ORF">AW10_01075</name>
</gene>
<evidence type="ECO:0000313" key="2">
    <source>
        <dbReference type="Proteomes" id="UP000021816"/>
    </source>
</evidence>